<dbReference type="EMBL" id="CP028923">
    <property type="protein sequence ID" value="QCK15502.1"/>
    <property type="molecule type" value="Genomic_DNA"/>
</dbReference>
<accession>A0A4D7JS25</accession>
<keyword evidence="6" id="KW-1133">Transmembrane helix</keyword>
<protein>
    <submittedName>
        <fullName evidence="8">Carboxypeptidase</fullName>
    </submittedName>
</protein>
<dbReference type="InterPro" id="IPR047177">
    <property type="entry name" value="Pept_M20A"/>
</dbReference>
<dbReference type="Gene3D" id="3.30.70.360">
    <property type="match status" value="1"/>
</dbReference>
<keyword evidence="8" id="KW-0121">Carboxypeptidase</keyword>
<dbReference type="GO" id="GO:0046872">
    <property type="term" value="F:metal ion binding"/>
    <property type="evidence" value="ECO:0007669"/>
    <property type="project" value="UniProtKB-KW"/>
</dbReference>
<evidence type="ECO:0000313" key="9">
    <source>
        <dbReference type="Proteomes" id="UP000298616"/>
    </source>
</evidence>
<evidence type="ECO:0000256" key="3">
    <source>
        <dbReference type="ARBA" id="ARBA00022723"/>
    </source>
</evidence>
<comment type="similarity">
    <text evidence="1">Belongs to the peptidase M20A family.</text>
</comment>
<dbReference type="Gene3D" id="3.40.630.10">
    <property type="entry name" value="Zn peptidases"/>
    <property type="match status" value="1"/>
</dbReference>
<keyword evidence="6" id="KW-0472">Membrane</keyword>
<gene>
    <name evidence="8" type="ORF">DCC35_12485</name>
</gene>
<evidence type="ECO:0000256" key="6">
    <source>
        <dbReference type="SAM" id="Phobius"/>
    </source>
</evidence>
<feature type="transmembrane region" description="Helical" evidence="6">
    <location>
        <begin position="27"/>
        <end position="48"/>
    </location>
</feature>
<evidence type="ECO:0000256" key="2">
    <source>
        <dbReference type="ARBA" id="ARBA00022670"/>
    </source>
</evidence>
<dbReference type="InterPro" id="IPR002933">
    <property type="entry name" value="Peptidase_M20"/>
</dbReference>
<dbReference type="KEGG" id="fpf:DCC35_12485"/>
<sequence>MKFVIYQTLIIIGNSYKTIFMRKRVKVFYVLLGVFVFTLLVLLIKTFMFSSNQPAAMAVERKIVDEKDLSQLSELLQLKTVSYQGRNTTDSSDFDLLLPWIKENYPVVNEQSEINLINNSGILIKIEGQDNSLKPDLLAAHLDVVPLAENQLNQWEHPPFAGEYDEEFVYGRGTLDDKGSAFVILEAAESLLSEGNKPTRTIYLAFGFDEEIGGNDGAKEIAEHLKSQRVSLRMALDEGSVVTKGIVPGLDKNTAIVGIAEKGYVTYHLEADAEAGHSSMPARNNAINQLTEVLDKIRKEPFKARISAPLRAFINYLGPEMPFPQRMIFANTWLFDDLLISTYEEIPSGNAMVRTTSAVTILEAGVKDNVVPAKARASINFRILPGEKIEDIENYLKKATFNTNVKIRKSDKFAKNPSKISDYQSESFEELAGIIAGTFENSVVVPGLVIAGTDGRHYEGIAENVYRFSPFILENEDLDRIHGNNEMISIDNINSAKTFFYNLMAN</sequence>
<evidence type="ECO:0000313" key="8">
    <source>
        <dbReference type="EMBL" id="QCK15502.1"/>
    </source>
</evidence>
<keyword evidence="2" id="KW-0645">Protease</keyword>
<dbReference type="GO" id="GO:0006508">
    <property type="term" value="P:proteolysis"/>
    <property type="evidence" value="ECO:0007669"/>
    <property type="project" value="UniProtKB-KW"/>
</dbReference>
<proteinExistence type="inferred from homology"/>
<keyword evidence="9" id="KW-1185">Reference proteome</keyword>
<organism evidence="8 9">
    <name type="scientific">Mangrovivirga cuniculi</name>
    <dbReference type="NCBI Taxonomy" id="2715131"/>
    <lineage>
        <taxon>Bacteria</taxon>
        <taxon>Pseudomonadati</taxon>
        <taxon>Bacteroidota</taxon>
        <taxon>Cytophagia</taxon>
        <taxon>Cytophagales</taxon>
        <taxon>Mangrovivirgaceae</taxon>
        <taxon>Mangrovivirga</taxon>
    </lineage>
</organism>
<name>A0A4D7JS25_9BACT</name>
<feature type="domain" description="Peptidase M20 dimerisation" evidence="7">
    <location>
        <begin position="259"/>
        <end position="399"/>
    </location>
</feature>
<dbReference type="InterPro" id="IPR036264">
    <property type="entry name" value="Bact_exopeptidase_dim_dom"/>
</dbReference>
<keyword evidence="5" id="KW-0862">Zinc</keyword>
<evidence type="ECO:0000256" key="5">
    <source>
        <dbReference type="ARBA" id="ARBA00022833"/>
    </source>
</evidence>
<evidence type="ECO:0000256" key="1">
    <source>
        <dbReference type="ARBA" id="ARBA00006247"/>
    </source>
</evidence>
<keyword evidence="6" id="KW-0812">Transmembrane</keyword>
<dbReference type="PANTHER" id="PTHR45962:SF1">
    <property type="entry name" value="N-FATTY-ACYL-AMINO ACID SYNTHASE_HYDROLASE PM20D1"/>
    <property type="match status" value="1"/>
</dbReference>
<keyword evidence="4" id="KW-0378">Hydrolase</keyword>
<dbReference type="PANTHER" id="PTHR45962">
    <property type="entry name" value="N-FATTY-ACYL-AMINO ACID SYNTHASE/HYDROLASE PM20D1"/>
    <property type="match status" value="1"/>
</dbReference>
<dbReference type="Proteomes" id="UP000298616">
    <property type="component" value="Chromosome"/>
</dbReference>
<keyword evidence="3" id="KW-0479">Metal-binding</keyword>
<dbReference type="SUPFAM" id="SSF53187">
    <property type="entry name" value="Zn-dependent exopeptidases"/>
    <property type="match status" value="1"/>
</dbReference>
<dbReference type="AlphaFoldDB" id="A0A4D7JS25"/>
<dbReference type="SUPFAM" id="SSF55031">
    <property type="entry name" value="Bacterial exopeptidase dimerisation domain"/>
    <property type="match status" value="1"/>
</dbReference>
<dbReference type="GO" id="GO:0004180">
    <property type="term" value="F:carboxypeptidase activity"/>
    <property type="evidence" value="ECO:0007669"/>
    <property type="project" value="UniProtKB-KW"/>
</dbReference>
<dbReference type="Pfam" id="PF01546">
    <property type="entry name" value="Peptidase_M20"/>
    <property type="match status" value="1"/>
</dbReference>
<dbReference type="Pfam" id="PF07687">
    <property type="entry name" value="M20_dimer"/>
    <property type="match status" value="1"/>
</dbReference>
<evidence type="ECO:0000256" key="4">
    <source>
        <dbReference type="ARBA" id="ARBA00022801"/>
    </source>
</evidence>
<reference evidence="8 9" key="1">
    <citation type="submission" date="2018-04" db="EMBL/GenBank/DDBJ databases">
        <title>Complete genome uncultured novel isolate.</title>
        <authorList>
            <person name="Merlino G."/>
        </authorList>
    </citation>
    <scope>NUCLEOTIDE SEQUENCE [LARGE SCALE GENOMIC DNA]</scope>
    <source>
        <strain evidence="9">R1DC9</strain>
    </source>
</reference>
<dbReference type="InterPro" id="IPR011650">
    <property type="entry name" value="Peptidase_M20_dimer"/>
</dbReference>
<dbReference type="Gene3D" id="1.10.150.900">
    <property type="match status" value="1"/>
</dbReference>
<evidence type="ECO:0000259" key="7">
    <source>
        <dbReference type="Pfam" id="PF07687"/>
    </source>
</evidence>